<dbReference type="RefSeq" id="WP_280943901.1">
    <property type="nucleotide sequence ID" value="NZ_JARYGX010000032.1"/>
</dbReference>
<evidence type="ECO:0000256" key="1">
    <source>
        <dbReference type="SAM" id="SignalP"/>
    </source>
</evidence>
<proteinExistence type="predicted"/>
<name>A0ABT6MVK9_9GAMM</name>
<gene>
    <name evidence="2" type="ORF">QF205_16605</name>
</gene>
<comment type="caution">
    <text evidence="2">The sequence shown here is derived from an EMBL/GenBank/DDBJ whole genome shotgun (WGS) entry which is preliminary data.</text>
</comment>
<keyword evidence="1" id="KW-0732">Signal</keyword>
<keyword evidence="3" id="KW-1185">Reference proteome</keyword>
<dbReference type="Proteomes" id="UP001160550">
    <property type="component" value="Unassembled WGS sequence"/>
</dbReference>
<reference evidence="2" key="2">
    <citation type="submission" date="2023-04" db="EMBL/GenBank/DDBJ databases">
        <authorList>
            <person name="Sun J.-Q."/>
        </authorList>
    </citation>
    <scope>NUCLEOTIDE SEQUENCE</scope>
    <source>
        <strain evidence="2">CC-YY355</strain>
    </source>
</reference>
<protein>
    <submittedName>
        <fullName evidence="2">Uncharacterized protein</fullName>
    </submittedName>
</protein>
<sequence length="145" mass="16283">MIKRWIPLAILLLPLQALAQSGACPQLPPAEGLSWEVSEGPGFLYCRAMREADGSQAFSVMLRDQSPMRERISLREERGTIDGHEIRWYRGDVTTSNALVRETAVELDDDLVAHIVLRAVSQQQLDESRRLAEGLRFADTRIGSH</sequence>
<dbReference type="EMBL" id="JARYGX010000032">
    <property type="protein sequence ID" value="MDH7454672.1"/>
    <property type="molecule type" value="Genomic_DNA"/>
</dbReference>
<feature type="chain" id="PRO_5046513805" evidence="1">
    <location>
        <begin position="20"/>
        <end position="145"/>
    </location>
</feature>
<evidence type="ECO:0000313" key="2">
    <source>
        <dbReference type="EMBL" id="MDH7454672.1"/>
    </source>
</evidence>
<evidence type="ECO:0000313" key="3">
    <source>
        <dbReference type="Proteomes" id="UP001160550"/>
    </source>
</evidence>
<organism evidence="2 3">
    <name type="scientific">Luteimonas composti</name>
    <dbReference type="NCBI Taxonomy" id="398257"/>
    <lineage>
        <taxon>Bacteria</taxon>
        <taxon>Pseudomonadati</taxon>
        <taxon>Pseudomonadota</taxon>
        <taxon>Gammaproteobacteria</taxon>
        <taxon>Lysobacterales</taxon>
        <taxon>Lysobacteraceae</taxon>
        <taxon>Luteimonas</taxon>
    </lineage>
</organism>
<accession>A0ABT6MVK9</accession>
<feature type="signal peptide" evidence="1">
    <location>
        <begin position="1"/>
        <end position="19"/>
    </location>
</feature>
<reference evidence="2" key="1">
    <citation type="journal article" date="2007" name="Int. J. Syst. Evol. Microbiol.">
        <title>Luteimonas composti sp. nov., a moderately thermophilic bacterium isolated from food waste.</title>
        <authorList>
            <person name="Young C.C."/>
            <person name="Kampfer P."/>
            <person name="Chen W.M."/>
            <person name="Yen W.S."/>
            <person name="Arun A.B."/>
            <person name="Lai W.A."/>
            <person name="Shen F.T."/>
            <person name="Rekha P.D."/>
            <person name="Lin K.Y."/>
            <person name="Chou J.H."/>
        </authorList>
    </citation>
    <scope>NUCLEOTIDE SEQUENCE</scope>
    <source>
        <strain evidence="2">CC-YY355</strain>
    </source>
</reference>